<feature type="domain" description="CobQ/CobB/MinD/ParA nucleotide binding" evidence="1">
    <location>
        <begin position="4"/>
        <end position="171"/>
    </location>
</feature>
<organism evidence="2">
    <name type="scientific">uncultured Chloroflexia bacterium</name>
    <dbReference type="NCBI Taxonomy" id="1672391"/>
    <lineage>
        <taxon>Bacteria</taxon>
        <taxon>Bacillati</taxon>
        <taxon>Chloroflexota</taxon>
        <taxon>Chloroflexia</taxon>
        <taxon>environmental samples</taxon>
    </lineage>
</organism>
<dbReference type="EMBL" id="CADCTR010002647">
    <property type="protein sequence ID" value="CAA9364213.1"/>
    <property type="molecule type" value="Genomic_DNA"/>
</dbReference>
<gene>
    <name evidence="2" type="ORF">AVDCRST_MAG93-7847</name>
</gene>
<evidence type="ECO:0000313" key="2">
    <source>
        <dbReference type="EMBL" id="CAA9364213.1"/>
    </source>
</evidence>
<protein>
    <submittedName>
        <fullName evidence="2">ParA-like protein</fullName>
    </submittedName>
</protein>
<evidence type="ECO:0000259" key="1">
    <source>
        <dbReference type="Pfam" id="PF01656"/>
    </source>
</evidence>
<dbReference type="Pfam" id="PF01656">
    <property type="entry name" value="CbiA"/>
    <property type="match status" value="1"/>
</dbReference>
<dbReference type="Gene3D" id="3.40.50.300">
    <property type="entry name" value="P-loop containing nucleotide triphosphate hydrolases"/>
    <property type="match status" value="1"/>
</dbReference>
<proteinExistence type="predicted"/>
<dbReference type="SUPFAM" id="SSF52540">
    <property type="entry name" value="P-loop containing nucleoside triphosphate hydrolases"/>
    <property type="match status" value="1"/>
</dbReference>
<accession>A0A6J4MND5</accession>
<dbReference type="PANTHER" id="PTHR13696:SF96">
    <property type="entry name" value="COBQ_COBB_MIND_PARA NUCLEOTIDE BINDING DOMAIN-CONTAINING PROTEIN"/>
    <property type="match status" value="1"/>
</dbReference>
<dbReference type="AlphaFoldDB" id="A0A6J4MND5"/>
<reference evidence="2" key="1">
    <citation type="submission" date="2020-02" db="EMBL/GenBank/DDBJ databases">
        <authorList>
            <person name="Meier V. D."/>
        </authorList>
    </citation>
    <scope>NUCLEOTIDE SEQUENCE</scope>
    <source>
        <strain evidence="2">AVDCRST_MAG93</strain>
    </source>
</reference>
<dbReference type="CDD" id="cd02042">
    <property type="entry name" value="ParAB_family"/>
    <property type="match status" value="1"/>
</dbReference>
<dbReference type="InterPro" id="IPR002586">
    <property type="entry name" value="CobQ/CobB/MinD/ParA_Nub-bd_dom"/>
</dbReference>
<name>A0A6J4MND5_9CHLR</name>
<sequence length="198" mass="22027">MKIITVTGYKGGVGKSTTAIHLATFFSDHGATLLVDGDPNRTSISWAGRGNLPFEVADERQAMRLVTGKDYVVIDTPARPDSDDLKELEKGCDLLILPTAPDVLSLEPMLEVVNDLGDANYRALLTIVAPYPSREGETMKRELEEGRVPVFNAMIRRTTAFPRAALEGKPIRDLRDIRGRQAWWDYERLGDEVLETVK</sequence>
<dbReference type="InterPro" id="IPR027417">
    <property type="entry name" value="P-loop_NTPase"/>
</dbReference>
<dbReference type="PANTHER" id="PTHR13696">
    <property type="entry name" value="P-LOOP CONTAINING NUCLEOSIDE TRIPHOSPHATE HYDROLASE"/>
    <property type="match status" value="1"/>
</dbReference>
<dbReference type="InterPro" id="IPR050678">
    <property type="entry name" value="DNA_Partitioning_ATPase"/>
</dbReference>